<reference evidence="2 3" key="1">
    <citation type="submission" date="2016-10" db="EMBL/GenBank/DDBJ databases">
        <authorList>
            <person name="de Groot N.N."/>
        </authorList>
    </citation>
    <scope>NUCLEOTIDE SEQUENCE [LARGE SCALE GENOMIC DNA]</scope>
    <source>
        <strain evidence="2 3">Nm22</strain>
    </source>
</reference>
<feature type="compositionally biased region" description="Polar residues" evidence="1">
    <location>
        <begin position="127"/>
        <end position="137"/>
    </location>
</feature>
<name>A0A1H8GDL1_9PROT</name>
<dbReference type="Proteomes" id="UP000199459">
    <property type="component" value="Unassembled WGS sequence"/>
</dbReference>
<feature type="region of interest" description="Disordered" evidence="1">
    <location>
        <begin position="119"/>
        <end position="159"/>
    </location>
</feature>
<protein>
    <submittedName>
        <fullName evidence="2">Uncharacterized protein</fullName>
    </submittedName>
</protein>
<evidence type="ECO:0000313" key="3">
    <source>
        <dbReference type="Proteomes" id="UP000199459"/>
    </source>
</evidence>
<accession>A0A1H8GDL1</accession>
<feature type="compositionally biased region" description="Basic and acidic residues" evidence="1">
    <location>
        <begin position="23"/>
        <end position="52"/>
    </location>
</feature>
<dbReference type="RefSeq" id="WP_090633255.1">
    <property type="nucleotide sequence ID" value="NZ_FOCP01000017.1"/>
</dbReference>
<feature type="region of interest" description="Disordered" evidence="1">
    <location>
        <begin position="1"/>
        <end position="97"/>
    </location>
</feature>
<dbReference type="EMBL" id="FOCP01000017">
    <property type="protein sequence ID" value="SEN41835.1"/>
    <property type="molecule type" value="Genomic_DNA"/>
</dbReference>
<evidence type="ECO:0000256" key="1">
    <source>
        <dbReference type="SAM" id="MobiDB-lite"/>
    </source>
</evidence>
<dbReference type="OrthoDB" id="8562526at2"/>
<sequence>MAGNDNKDRNRAVSPRTTSFAGKHPELAKDTPDSFREAPPNRREFDHARDRYISLQLKAMEKTEAQRRGESERSGRSSEMVKLSKPFPELRPANEQAPIRQAFNRAWLREQREARLAELEKQRQREQQNAVQEQAIEQSKKSMEREWGRKAQEEHVPQR</sequence>
<feature type="compositionally biased region" description="Basic and acidic residues" evidence="1">
    <location>
        <begin position="59"/>
        <end position="76"/>
    </location>
</feature>
<proteinExistence type="predicted"/>
<dbReference type="AlphaFoldDB" id="A0A1H8GDL1"/>
<evidence type="ECO:0000313" key="2">
    <source>
        <dbReference type="EMBL" id="SEN41835.1"/>
    </source>
</evidence>
<feature type="compositionally biased region" description="Basic and acidic residues" evidence="1">
    <location>
        <begin position="1"/>
        <end position="11"/>
    </location>
</feature>
<organism evidence="2 3">
    <name type="scientific">Nitrosomonas marina</name>
    <dbReference type="NCBI Taxonomy" id="917"/>
    <lineage>
        <taxon>Bacteria</taxon>
        <taxon>Pseudomonadati</taxon>
        <taxon>Pseudomonadota</taxon>
        <taxon>Betaproteobacteria</taxon>
        <taxon>Nitrosomonadales</taxon>
        <taxon>Nitrosomonadaceae</taxon>
        <taxon>Nitrosomonas</taxon>
    </lineage>
</organism>
<gene>
    <name evidence="2" type="ORF">SAMN05216325_11762</name>
</gene>
<feature type="compositionally biased region" description="Basic and acidic residues" evidence="1">
    <location>
        <begin position="138"/>
        <end position="159"/>
    </location>
</feature>